<evidence type="ECO:0000313" key="8">
    <source>
        <dbReference type="Proteomes" id="UP001301350"/>
    </source>
</evidence>
<dbReference type="GO" id="GO:0006270">
    <property type="term" value="P:DNA replication initiation"/>
    <property type="evidence" value="ECO:0007669"/>
    <property type="project" value="InterPro"/>
</dbReference>
<keyword evidence="8" id="KW-1185">Reference proteome</keyword>
<reference evidence="7 8" key="1">
    <citation type="submission" date="2022-07" db="EMBL/GenBank/DDBJ databases">
        <title>Genome-wide signatures of adaptation to extreme environments.</title>
        <authorList>
            <person name="Cho C.H."/>
            <person name="Yoon H.S."/>
        </authorList>
    </citation>
    <scope>NUCLEOTIDE SEQUENCE [LARGE SCALE GENOMIC DNA]</scope>
    <source>
        <strain evidence="7 8">DBV 063 E5</strain>
    </source>
</reference>
<name>A0AAV9ITF9_CYACA</name>
<comment type="similarity">
    <text evidence="2">Belongs to the CDC45 family.</text>
</comment>
<dbReference type="GO" id="GO:1902977">
    <property type="term" value="P:mitotic DNA replication preinitiation complex assembly"/>
    <property type="evidence" value="ECO:0007669"/>
    <property type="project" value="TreeGrafter"/>
</dbReference>
<dbReference type="PANTHER" id="PTHR10507">
    <property type="entry name" value="CDC45-RELATED PROTEIN"/>
    <property type="match status" value="1"/>
</dbReference>
<comment type="subcellular location">
    <subcellularLocation>
        <location evidence="1">Nucleus</location>
    </subcellularLocation>
</comment>
<evidence type="ECO:0000256" key="1">
    <source>
        <dbReference type="ARBA" id="ARBA00004123"/>
    </source>
</evidence>
<evidence type="ECO:0000256" key="6">
    <source>
        <dbReference type="SAM" id="MobiDB-lite"/>
    </source>
</evidence>
<evidence type="ECO:0008006" key="9">
    <source>
        <dbReference type="Google" id="ProtNLM"/>
    </source>
</evidence>
<dbReference type="Proteomes" id="UP001301350">
    <property type="component" value="Unassembled WGS sequence"/>
</dbReference>
<dbReference type="Pfam" id="PF02724">
    <property type="entry name" value="CDC45"/>
    <property type="match status" value="2"/>
</dbReference>
<gene>
    <name evidence="7" type="ORF">CDCA_CDCA05G1486</name>
</gene>
<dbReference type="PANTHER" id="PTHR10507:SF0">
    <property type="entry name" value="CELL DIVISION CONTROL PROTEIN 45 HOMOLOG"/>
    <property type="match status" value="1"/>
</dbReference>
<keyword evidence="3" id="KW-0235">DNA replication</keyword>
<keyword evidence="5" id="KW-0131">Cell cycle</keyword>
<proteinExistence type="inferred from homology"/>
<sequence>MLIPLSRVDAVWRAVQTGQAPDSEAALADPALGEAQLWQALLDSTAPNGVHRAVPDKAGNGHSVPTGRRGQSERSGSCLLVAADADGVAAARILTALHKSEMMPYQLHPVREYATALGQARQVLQGEERSAPPRALILINWGARVDLPQLLQLDGRVPVLVLDAHRPYHASNCESRHVLLLHDSDEWTEALPLSGYADAYGHVDFDPDAEEEEEDGEHDHGSEACHRREAAAYYRNAGYGAPSASIAHALAVRLNKATVASLWMWIVGVTAQWMMRRLGAAPSCSTSTWRRYAATMRAVRHEWRRYVPAADAAAGQRSDDASSCRVQPSRELQLELLRHWTLYDSLLRSSFTAARLGAWRPAAERQVCEWLVRLGIPLRESRQRWTHMALPHKRAVQERLAQRVWPAYVAATRAGERGERVAKSSRAAAAAADEEGDDVAMAYPSFVLRVGAHASQVVSAADMVLAVMALLNRGDFWRAYDVIVGDSPPRVTAALALAVREQHLLADIGARVMERHRFTIAPACGCVSLRQVPQIERLSHRPFFLQRLAHFLLRCLALQRKHAAAAAKPLVLAVPHPSPSPQTTIWLLVAARTPHSAPHCAWTECLAPRLHRLAQPAALSAAPLLLLDHSMALVSLPAESDLLHLLHTLA</sequence>
<accession>A0AAV9ITF9</accession>
<evidence type="ECO:0000256" key="2">
    <source>
        <dbReference type="ARBA" id="ARBA00010727"/>
    </source>
</evidence>
<dbReference type="GO" id="GO:0000727">
    <property type="term" value="P:double-strand break repair via break-induced replication"/>
    <property type="evidence" value="ECO:0007669"/>
    <property type="project" value="TreeGrafter"/>
</dbReference>
<evidence type="ECO:0000256" key="4">
    <source>
        <dbReference type="ARBA" id="ARBA00023242"/>
    </source>
</evidence>
<organism evidence="7 8">
    <name type="scientific">Cyanidium caldarium</name>
    <name type="common">Red alga</name>
    <dbReference type="NCBI Taxonomy" id="2771"/>
    <lineage>
        <taxon>Eukaryota</taxon>
        <taxon>Rhodophyta</taxon>
        <taxon>Bangiophyceae</taxon>
        <taxon>Cyanidiales</taxon>
        <taxon>Cyanidiaceae</taxon>
        <taxon>Cyanidium</taxon>
    </lineage>
</organism>
<dbReference type="EMBL" id="JANCYW010000005">
    <property type="protein sequence ID" value="KAK4535461.1"/>
    <property type="molecule type" value="Genomic_DNA"/>
</dbReference>
<dbReference type="AlphaFoldDB" id="A0AAV9ITF9"/>
<dbReference type="GO" id="GO:0003697">
    <property type="term" value="F:single-stranded DNA binding"/>
    <property type="evidence" value="ECO:0007669"/>
    <property type="project" value="TreeGrafter"/>
</dbReference>
<dbReference type="GO" id="GO:0003682">
    <property type="term" value="F:chromatin binding"/>
    <property type="evidence" value="ECO:0007669"/>
    <property type="project" value="TreeGrafter"/>
</dbReference>
<dbReference type="GO" id="GO:0003688">
    <property type="term" value="F:DNA replication origin binding"/>
    <property type="evidence" value="ECO:0007669"/>
    <property type="project" value="TreeGrafter"/>
</dbReference>
<dbReference type="InterPro" id="IPR003874">
    <property type="entry name" value="CDC45"/>
</dbReference>
<evidence type="ECO:0000313" key="7">
    <source>
        <dbReference type="EMBL" id="KAK4535461.1"/>
    </source>
</evidence>
<feature type="region of interest" description="Disordered" evidence="6">
    <location>
        <begin position="49"/>
        <end position="72"/>
    </location>
</feature>
<evidence type="ECO:0000256" key="5">
    <source>
        <dbReference type="ARBA" id="ARBA00023306"/>
    </source>
</evidence>
<protein>
    <recommendedName>
        <fullName evidence="9">Cell division control protein 45</fullName>
    </recommendedName>
</protein>
<keyword evidence="4" id="KW-0539">Nucleus</keyword>
<comment type="caution">
    <text evidence="7">The sequence shown here is derived from an EMBL/GenBank/DDBJ whole genome shotgun (WGS) entry which is preliminary data.</text>
</comment>
<dbReference type="GO" id="GO:0031261">
    <property type="term" value="C:DNA replication preinitiation complex"/>
    <property type="evidence" value="ECO:0007669"/>
    <property type="project" value="TreeGrafter"/>
</dbReference>
<evidence type="ECO:0000256" key="3">
    <source>
        <dbReference type="ARBA" id="ARBA00022705"/>
    </source>
</evidence>